<name>A0ABX0MBP6_9BURK</name>
<feature type="region of interest" description="Disordered" evidence="1">
    <location>
        <begin position="154"/>
        <end position="185"/>
    </location>
</feature>
<proteinExistence type="predicted"/>
<accession>A0ABX0MBP6</accession>
<dbReference type="Gene3D" id="1.10.150.260">
    <property type="entry name" value="YozE SAM-like"/>
    <property type="match status" value="1"/>
</dbReference>
<evidence type="ECO:0000313" key="3">
    <source>
        <dbReference type="EMBL" id="NHZ44600.1"/>
    </source>
</evidence>
<dbReference type="SUPFAM" id="SSF140652">
    <property type="entry name" value="YozE-like"/>
    <property type="match status" value="1"/>
</dbReference>
<reference evidence="3 4" key="1">
    <citation type="submission" date="2019-09" db="EMBL/GenBank/DDBJ databases">
        <title>Taxonomy of Antarctic Massilia spp.: description of Massilia rubra sp. nov., Massilia aquatica sp. nov., Massilia mucilaginosa sp. nov., Massilia frigida sp. nov. isolated from streams, lakes and regoliths.</title>
        <authorList>
            <person name="Holochova P."/>
            <person name="Sedlacek I."/>
            <person name="Kralova S."/>
            <person name="Maslanova I."/>
            <person name="Busse H.-J."/>
            <person name="Stankova E."/>
            <person name="Vrbovska V."/>
            <person name="Kovarovic V."/>
            <person name="Bartak M."/>
            <person name="Svec P."/>
            <person name="Pantucek R."/>
        </authorList>
    </citation>
    <scope>NUCLEOTIDE SEQUENCE [LARGE SCALE GENOMIC DNA]</scope>
    <source>
        <strain evidence="3 4">CCM 8693</strain>
    </source>
</reference>
<evidence type="ECO:0000256" key="1">
    <source>
        <dbReference type="SAM" id="MobiDB-lite"/>
    </source>
</evidence>
<dbReference type="InterPro" id="IPR023089">
    <property type="entry name" value="YozE_SAM-like"/>
</dbReference>
<organism evidence="3 4">
    <name type="scientific">Massilia aquatica</name>
    <dbReference type="NCBI Taxonomy" id="2609000"/>
    <lineage>
        <taxon>Bacteria</taxon>
        <taxon>Pseudomonadati</taxon>
        <taxon>Pseudomonadota</taxon>
        <taxon>Betaproteobacteria</taxon>
        <taxon>Burkholderiales</taxon>
        <taxon>Oxalobacteraceae</taxon>
        <taxon>Telluria group</taxon>
        <taxon>Massilia</taxon>
    </lineage>
</organism>
<sequence length="340" mass="37800">MTIRPKLTRTRAWKAHQALATTRGQVGRNSPYSKDFPRYRLCRYTDESSRVAGSPAHKAQPLAAANSKMSLGSTFPGHRDSMCGRIDSKWPPEPSTMSTRTPAQITSAQIEQLKRAAKKLTRTSTFTHADALDHLALENGFKNWSLLAKYSKRSTAAPPVPPVPAPPAAATKLSRSRRRHLHGDQAEDDTTKFYCAQCDLFTEAGHFRSQHTWDESLQRALDSLNRWERRPSSETMPQRPKDAVNMLEQPARAAAAAAEAARGPFHRWLEQQKGKDTIVGDIASDVISDKKFPVGATTYAEVQDYLEHFASSAAMEGLKEAWKKFQASVKRAEKRTAGSV</sequence>
<feature type="domain" description="YozE SAM-like" evidence="2">
    <location>
        <begin position="265"/>
        <end position="326"/>
    </location>
</feature>
<dbReference type="EMBL" id="VVIW01000035">
    <property type="protein sequence ID" value="NHZ44600.1"/>
    <property type="molecule type" value="Genomic_DNA"/>
</dbReference>
<comment type="caution">
    <text evidence="3">The sequence shown here is derived from an EMBL/GenBank/DDBJ whole genome shotgun (WGS) entry which is preliminary data.</text>
</comment>
<protein>
    <recommendedName>
        <fullName evidence="2">YozE SAM-like domain-containing protein</fullName>
    </recommendedName>
</protein>
<evidence type="ECO:0000313" key="4">
    <source>
        <dbReference type="Proteomes" id="UP000819052"/>
    </source>
</evidence>
<evidence type="ECO:0000259" key="2">
    <source>
        <dbReference type="Pfam" id="PF06855"/>
    </source>
</evidence>
<keyword evidence="4" id="KW-1185">Reference proteome</keyword>
<feature type="compositionally biased region" description="Pro residues" evidence="1">
    <location>
        <begin position="158"/>
        <end position="167"/>
    </location>
</feature>
<dbReference type="Pfam" id="PF06855">
    <property type="entry name" value="YozE_SAM_like"/>
    <property type="match status" value="1"/>
</dbReference>
<dbReference type="InterPro" id="IPR036806">
    <property type="entry name" value="YozE_SAM-like_sf"/>
</dbReference>
<dbReference type="Proteomes" id="UP000819052">
    <property type="component" value="Unassembled WGS sequence"/>
</dbReference>
<gene>
    <name evidence="3" type="ORF">F1609_31245</name>
</gene>